<sequence>MARNDKLSTSNTATIRRFRSDISDEWAPPDDELGLTLSQVLHRPSRKRPSPNEVKPKRTPAKAASGTKPSNTDSKALQPPQQTTSRELTNSVVNESVALSDSESDTMKERAAVDAQHIAAISAMFDDSDNDDNVLANSDVATGTAKEHSRDSQLLINSQTGTDDDESNIHTKPASTDKTPAPQMDFMDEESAKNYQMILENTKRERAERRRTFRASGSLSNNETLSTTAITQRTNSALTPTRLAPLAKEPSTSADELPDDPLADDPRSARHTTPSKRKRHAPLRICDSEASDDNEVLDQHRILDQRLRTKPKLSSATPSRFELARLNMERETYASDSDKDDVHSIDGYDSGNGAGAVVDTLDTDSEPERLVRNAVMVIRDSSDDDDDFISDPEDHRPLHPRVASRSKESKQQLSSFISQFEPGRRKQMQQRLNRKSNHSGSHHQRPSTSPKAASKLVKGYSQDLDDDIADFIVDDDDADAAAAASVEPTGRTAGASTYDSDASVRPRFSREGPRGVMSLMPDEFSLFDLPTSFKAYVQYLVYWIWNGHKKPVLTETNARYFFQSYIAVARVIDSVEQSVVASSAWVEPFRTSLHSYPDYAACSIMGTPGCDACHFHSNRTATFCVTLSGTPYRRTTLAPPQPGEIVAEDDAESDKDDDSGSGPNDVVTIDDDSDDSDDTESPSDKSNVQPYAEYNLGRVCKMRSEICHELHHYFYNLAHTVEARLETLDYESASTTMGERGREDVPPDDLVEMLDSQGDMDFMFQEFKDTISRAKSGFTS</sequence>
<comment type="caution">
    <text evidence="1">The sequence shown here is derived from an EMBL/GenBank/DDBJ whole genome shotgun (WGS) entry which is preliminary data.</text>
</comment>
<keyword evidence="2" id="KW-1185">Reference proteome</keyword>
<evidence type="ECO:0000313" key="1">
    <source>
        <dbReference type="EMBL" id="KAJ2812875.1"/>
    </source>
</evidence>
<dbReference type="EMBL" id="JANBUP010000142">
    <property type="protein sequence ID" value="KAJ2812875.1"/>
    <property type="molecule type" value="Genomic_DNA"/>
</dbReference>
<dbReference type="Proteomes" id="UP001140096">
    <property type="component" value="Unassembled WGS sequence"/>
</dbReference>
<organism evidence="1 2">
    <name type="scientific">Coemansia furcata</name>
    <dbReference type="NCBI Taxonomy" id="417177"/>
    <lineage>
        <taxon>Eukaryota</taxon>
        <taxon>Fungi</taxon>
        <taxon>Fungi incertae sedis</taxon>
        <taxon>Zoopagomycota</taxon>
        <taxon>Kickxellomycotina</taxon>
        <taxon>Kickxellomycetes</taxon>
        <taxon>Kickxellales</taxon>
        <taxon>Kickxellaceae</taxon>
        <taxon>Coemansia</taxon>
    </lineage>
</organism>
<reference evidence="1" key="1">
    <citation type="submission" date="2022-07" db="EMBL/GenBank/DDBJ databases">
        <title>Phylogenomic reconstructions and comparative analyses of Kickxellomycotina fungi.</title>
        <authorList>
            <person name="Reynolds N.K."/>
            <person name="Stajich J.E."/>
            <person name="Barry K."/>
            <person name="Grigoriev I.V."/>
            <person name="Crous P."/>
            <person name="Smith M.E."/>
        </authorList>
    </citation>
    <scope>NUCLEOTIDE SEQUENCE</scope>
    <source>
        <strain evidence="1">CBS 102833</strain>
    </source>
</reference>
<protein>
    <submittedName>
        <fullName evidence="1">Uncharacterized protein</fullName>
    </submittedName>
</protein>
<name>A0ACC1LPN8_9FUNG</name>
<proteinExistence type="predicted"/>
<gene>
    <name evidence="1" type="ORF">H4S07_001081</name>
</gene>
<evidence type="ECO:0000313" key="2">
    <source>
        <dbReference type="Proteomes" id="UP001140096"/>
    </source>
</evidence>
<accession>A0ACC1LPN8</accession>